<keyword evidence="2" id="KW-1185">Reference proteome</keyword>
<organism evidence="1 2">
    <name type="scientific">Laodelphax striatellus</name>
    <name type="common">Small brown planthopper</name>
    <name type="synonym">Delphax striatella</name>
    <dbReference type="NCBI Taxonomy" id="195883"/>
    <lineage>
        <taxon>Eukaryota</taxon>
        <taxon>Metazoa</taxon>
        <taxon>Ecdysozoa</taxon>
        <taxon>Arthropoda</taxon>
        <taxon>Hexapoda</taxon>
        <taxon>Insecta</taxon>
        <taxon>Pterygota</taxon>
        <taxon>Neoptera</taxon>
        <taxon>Paraneoptera</taxon>
        <taxon>Hemiptera</taxon>
        <taxon>Auchenorrhyncha</taxon>
        <taxon>Fulgoroidea</taxon>
        <taxon>Delphacidae</taxon>
        <taxon>Criomorphinae</taxon>
        <taxon>Laodelphax</taxon>
    </lineage>
</organism>
<accession>A0A482XJ57</accession>
<dbReference type="InParanoid" id="A0A482XJ57"/>
<gene>
    <name evidence="1" type="ORF">LSTR_LSTR008323</name>
</gene>
<evidence type="ECO:0000313" key="2">
    <source>
        <dbReference type="Proteomes" id="UP000291343"/>
    </source>
</evidence>
<reference evidence="1 2" key="1">
    <citation type="journal article" date="2017" name="Gigascience">
        <title>Genome sequence of the small brown planthopper, Laodelphax striatellus.</title>
        <authorList>
            <person name="Zhu J."/>
            <person name="Jiang F."/>
            <person name="Wang X."/>
            <person name="Yang P."/>
            <person name="Bao Y."/>
            <person name="Zhao W."/>
            <person name="Wang W."/>
            <person name="Lu H."/>
            <person name="Wang Q."/>
            <person name="Cui N."/>
            <person name="Li J."/>
            <person name="Chen X."/>
            <person name="Luo L."/>
            <person name="Yu J."/>
            <person name="Kang L."/>
            <person name="Cui F."/>
        </authorList>
    </citation>
    <scope>NUCLEOTIDE SEQUENCE [LARGE SCALE GENOMIC DNA]</scope>
    <source>
        <strain evidence="1">Lst14</strain>
    </source>
</reference>
<protein>
    <submittedName>
        <fullName evidence="1">Uncharacterized protein</fullName>
    </submittedName>
</protein>
<dbReference type="EMBL" id="QKKF02007569">
    <property type="protein sequence ID" value="RZF45946.1"/>
    <property type="molecule type" value="Genomic_DNA"/>
</dbReference>
<proteinExistence type="predicted"/>
<name>A0A482XJ57_LAOST</name>
<evidence type="ECO:0000313" key="1">
    <source>
        <dbReference type="EMBL" id="RZF45946.1"/>
    </source>
</evidence>
<comment type="caution">
    <text evidence="1">The sequence shown here is derived from an EMBL/GenBank/DDBJ whole genome shotgun (WGS) entry which is preliminary data.</text>
</comment>
<sequence length="140" mass="15962">MRSAWWVWEEEGDLATKTKSRSIRHFLFNAIPSFLFQVYRVTHVQVYKIKSFFLLLFNFISSVINPPIEANNLPLVEAYEEVQENETLALKKKLFGAVGTDGLTSPPKDGSGRICHKILPSTRLEPWANGFYLTADNLSV</sequence>
<dbReference type="Proteomes" id="UP000291343">
    <property type="component" value="Unassembled WGS sequence"/>
</dbReference>
<dbReference type="AlphaFoldDB" id="A0A482XJ57"/>